<gene>
    <name evidence="5" type="ORF">C7I85_08185</name>
</gene>
<evidence type="ECO:0000313" key="5">
    <source>
        <dbReference type="EMBL" id="PSJ62277.1"/>
    </source>
</evidence>
<dbReference type="PANTHER" id="PTHR43649:SF12">
    <property type="entry name" value="DIACETYLCHITOBIOSE BINDING PROTEIN DASA"/>
    <property type="match status" value="1"/>
</dbReference>
<dbReference type="EMBL" id="PXYL01000003">
    <property type="protein sequence ID" value="PSJ62277.1"/>
    <property type="molecule type" value="Genomic_DNA"/>
</dbReference>
<name>A0A2P7SIH2_9HYPH</name>
<dbReference type="InterPro" id="IPR006059">
    <property type="entry name" value="SBP"/>
</dbReference>
<proteinExistence type="inferred from homology"/>
<evidence type="ECO:0000256" key="4">
    <source>
        <dbReference type="SAM" id="SignalP"/>
    </source>
</evidence>
<keyword evidence="6" id="KW-1185">Reference proteome</keyword>
<dbReference type="OrthoDB" id="9804061at2"/>
<feature type="signal peptide" evidence="4">
    <location>
        <begin position="1"/>
        <end position="22"/>
    </location>
</feature>
<dbReference type="CDD" id="cd13585">
    <property type="entry name" value="PBP2_TMBP_like"/>
    <property type="match status" value="1"/>
</dbReference>
<organism evidence="5 6">
    <name type="scientific">Pseudaminobacter soli</name>
    <name type="common">ex Li et al. 2025</name>
    <dbReference type="NCBI Taxonomy" id="1295366"/>
    <lineage>
        <taxon>Bacteria</taxon>
        <taxon>Pseudomonadati</taxon>
        <taxon>Pseudomonadota</taxon>
        <taxon>Alphaproteobacteria</taxon>
        <taxon>Hyphomicrobiales</taxon>
        <taxon>Phyllobacteriaceae</taxon>
        <taxon>Pseudaminobacter</taxon>
    </lineage>
</organism>
<dbReference type="Gene3D" id="3.40.190.10">
    <property type="entry name" value="Periplasmic binding protein-like II"/>
    <property type="match status" value="2"/>
</dbReference>
<dbReference type="Proteomes" id="UP000240653">
    <property type="component" value="Unassembled WGS sequence"/>
</dbReference>
<reference evidence="5 6" key="1">
    <citation type="submission" date="2018-03" db="EMBL/GenBank/DDBJ databases">
        <title>The draft genome of Mesorhizobium soli JCM 19897.</title>
        <authorList>
            <person name="Li L."/>
            <person name="Liu L."/>
            <person name="Liang L."/>
            <person name="Wang T."/>
            <person name="Zhang X."/>
        </authorList>
    </citation>
    <scope>NUCLEOTIDE SEQUENCE [LARGE SCALE GENOMIC DNA]</scope>
    <source>
        <strain evidence="5 6">JCM 19897</strain>
    </source>
</reference>
<dbReference type="Pfam" id="PF01547">
    <property type="entry name" value="SBP_bac_1"/>
    <property type="match status" value="1"/>
</dbReference>
<comment type="similarity">
    <text evidence="2">Belongs to the bacterial solute-binding protein 1 family.</text>
</comment>
<protein>
    <submittedName>
        <fullName evidence="5">Sugar ABC transporter substrate-binding protein</fullName>
    </submittedName>
</protein>
<dbReference type="InterPro" id="IPR050490">
    <property type="entry name" value="Bact_solute-bd_prot1"/>
</dbReference>
<comment type="caution">
    <text evidence="5">The sequence shown here is derived from an EMBL/GenBank/DDBJ whole genome shotgun (WGS) entry which is preliminary data.</text>
</comment>
<comment type="subcellular location">
    <subcellularLocation>
        <location evidence="1">Periplasm</location>
    </subcellularLocation>
</comment>
<dbReference type="RefSeq" id="WP_106723461.1">
    <property type="nucleotide sequence ID" value="NZ_PXYL01000003.1"/>
</dbReference>
<evidence type="ECO:0000256" key="3">
    <source>
        <dbReference type="ARBA" id="ARBA00022764"/>
    </source>
</evidence>
<dbReference type="PANTHER" id="PTHR43649">
    <property type="entry name" value="ARABINOSE-BINDING PROTEIN-RELATED"/>
    <property type="match status" value="1"/>
</dbReference>
<dbReference type="SUPFAM" id="SSF53850">
    <property type="entry name" value="Periplasmic binding protein-like II"/>
    <property type="match status" value="1"/>
</dbReference>
<keyword evidence="3" id="KW-0574">Periplasm</keyword>
<dbReference type="GO" id="GO:0042597">
    <property type="term" value="C:periplasmic space"/>
    <property type="evidence" value="ECO:0007669"/>
    <property type="project" value="UniProtKB-SubCell"/>
</dbReference>
<dbReference type="AlphaFoldDB" id="A0A2P7SIH2"/>
<evidence type="ECO:0000256" key="2">
    <source>
        <dbReference type="ARBA" id="ARBA00008520"/>
    </source>
</evidence>
<keyword evidence="4" id="KW-0732">Signal</keyword>
<sequence>MKLTTLLIGLCSASALAFAAHAETLTIATVNNGDMIRMQKLTDDFTAKNPDIQLQWVTLEENVLRERVTTDIATKGGQYDVMTIGNYEVPIWAKQGWLLELNNLGADYDVDDLLPAIRGGLSLDGKLFAAPFYGESAMIMYRTDLFEKAGLKMPEKPTWEFIGEAARKITDRNAGISGICLRGKAGWGENMAFLTAMDNSFGGRWFDEKWQPQFDQPEWKNTLQSYAELLKDAGPSGASSNGFNENLTLFQQGKCGMWIDATVAASFVSNPKDSTVADKVGYAIFPNKEGINNHGNWLWSWNLGVPAGSQKAEAAQKFIAWATSKHYTELVAEKEGWANVPPGTRTSLYKNENYEKAAPFAAPTLEAMNAADITKPSVKPVPYTGGQFVAIPEFQGLGTTVGQLFSAVVAGQMSVDDALAQAQQVSVREMTRAGYIK</sequence>
<feature type="chain" id="PRO_5015104095" evidence="4">
    <location>
        <begin position="23"/>
        <end position="437"/>
    </location>
</feature>
<evidence type="ECO:0000256" key="1">
    <source>
        <dbReference type="ARBA" id="ARBA00004418"/>
    </source>
</evidence>
<accession>A0A2P7SIH2</accession>
<evidence type="ECO:0000313" key="6">
    <source>
        <dbReference type="Proteomes" id="UP000240653"/>
    </source>
</evidence>